<name>A0A8S1DQ82_9INSE</name>
<protein>
    <recommendedName>
        <fullName evidence="3">C-type lectin domain-containing protein</fullName>
    </recommendedName>
</protein>
<dbReference type="Pfam" id="PF01395">
    <property type="entry name" value="PBP_GOBP"/>
    <property type="match status" value="1"/>
</dbReference>
<dbReference type="InterPro" id="IPR016186">
    <property type="entry name" value="C-type_lectin-like/link_sf"/>
</dbReference>
<keyword evidence="2" id="KW-0732">Signal</keyword>
<feature type="chain" id="PRO_5035935734" description="C-type lectin domain-containing protein" evidence="2">
    <location>
        <begin position="24"/>
        <end position="758"/>
    </location>
</feature>
<feature type="signal peptide" evidence="2">
    <location>
        <begin position="1"/>
        <end position="23"/>
    </location>
</feature>
<comment type="caution">
    <text evidence="4">The sequence shown here is derived from an EMBL/GenBank/DDBJ whole genome shotgun (WGS) entry which is preliminary data.</text>
</comment>
<keyword evidence="5" id="KW-1185">Reference proteome</keyword>
<dbReference type="InterPro" id="IPR001304">
    <property type="entry name" value="C-type_lectin-like"/>
</dbReference>
<dbReference type="Gene3D" id="3.10.100.10">
    <property type="entry name" value="Mannose-Binding Protein A, subunit A"/>
    <property type="match status" value="2"/>
</dbReference>
<evidence type="ECO:0000256" key="2">
    <source>
        <dbReference type="SAM" id="SignalP"/>
    </source>
</evidence>
<dbReference type="CDD" id="cd00037">
    <property type="entry name" value="CLECT"/>
    <property type="match status" value="1"/>
</dbReference>
<accession>A0A8S1DQ82</accession>
<dbReference type="AlphaFoldDB" id="A0A8S1DQ82"/>
<dbReference type="Proteomes" id="UP000494165">
    <property type="component" value="Unassembled WGS sequence"/>
</dbReference>
<dbReference type="CDD" id="cd23992">
    <property type="entry name" value="PBP_GOBP"/>
    <property type="match status" value="1"/>
</dbReference>
<organism evidence="4 5">
    <name type="scientific">Cloeon dipterum</name>
    <dbReference type="NCBI Taxonomy" id="197152"/>
    <lineage>
        <taxon>Eukaryota</taxon>
        <taxon>Metazoa</taxon>
        <taxon>Ecdysozoa</taxon>
        <taxon>Arthropoda</taxon>
        <taxon>Hexapoda</taxon>
        <taxon>Insecta</taxon>
        <taxon>Pterygota</taxon>
        <taxon>Palaeoptera</taxon>
        <taxon>Ephemeroptera</taxon>
        <taxon>Pisciforma</taxon>
        <taxon>Baetidae</taxon>
        <taxon>Cloeon</taxon>
    </lineage>
</organism>
<evidence type="ECO:0000313" key="5">
    <source>
        <dbReference type="Proteomes" id="UP000494165"/>
    </source>
</evidence>
<evidence type="ECO:0000256" key="1">
    <source>
        <dbReference type="SAM" id="MobiDB-lite"/>
    </source>
</evidence>
<dbReference type="SUPFAM" id="SSF56436">
    <property type="entry name" value="C-type lectin-like"/>
    <property type="match status" value="2"/>
</dbReference>
<gene>
    <name evidence="4" type="ORF">CLODIP_2_CD12251</name>
</gene>
<dbReference type="InterPro" id="IPR006170">
    <property type="entry name" value="PBP/GOBP"/>
</dbReference>
<dbReference type="PROSITE" id="PS50041">
    <property type="entry name" value="C_TYPE_LECTIN_2"/>
    <property type="match status" value="2"/>
</dbReference>
<evidence type="ECO:0000259" key="3">
    <source>
        <dbReference type="PROSITE" id="PS50041"/>
    </source>
</evidence>
<feature type="region of interest" description="Disordered" evidence="1">
    <location>
        <begin position="53"/>
        <end position="72"/>
    </location>
</feature>
<dbReference type="InterPro" id="IPR016187">
    <property type="entry name" value="CTDL_fold"/>
</dbReference>
<evidence type="ECO:0000313" key="4">
    <source>
        <dbReference type="EMBL" id="CAB3384613.1"/>
    </source>
</evidence>
<reference evidence="4 5" key="1">
    <citation type="submission" date="2020-04" db="EMBL/GenBank/DDBJ databases">
        <authorList>
            <person name="Alioto T."/>
            <person name="Alioto T."/>
            <person name="Gomez Garrido J."/>
        </authorList>
    </citation>
    <scope>NUCLEOTIDE SEQUENCE [LARGE SCALE GENOMIC DNA]</scope>
</reference>
<dbReference type="GO" id="GO:0005549">
    <property type="term" value="F:odorant binding"/>
    <property type="evidence" value="ECO:0007669"/>
    <property type="project" value="InterPro"/>
</dbReference>
<dbReference type="Gene3D" id="1.10.238.20">
    <property type="entry name" value="Pheromone/general odorant binding protein domain"/>
    <property type="match status" value="1"/>
</dbReference>
<feature type="compositionally biased region" description="Low complexity" evidence="1">
    <location>
        <begin position="53"/>
        <end position="70"/>
    </location>
</feature>
<sequence>MMRCFKLMAIFCILLLLITVFETARVKKQRKRRPNKKLARAPINGIRKTAPLLPTKKTTKRPTPVKTPPTQSASKVQTKLSAVNGRIITVTTIAPVPVKENHCETALHCIFCDLGNLSFNKSGKAFNDSKLIFYKTQNFTFAVSAKQKVSWMENWKICYSLGMQPVMVANGTAEQRNLLKIISGVSNISAFWIGAYIDDSEDWVSCEERFYGNFLKPIWNQPELDKQNCATTTVEGEVGTIECASQMPLTCQSMNAKPADCTANCSVQSCNSNIKRTRSMEDLYQSGRWIFDCDSYYFFSSNTARVGEARETCCSLGGKLASFASEFKSDCFSNLIKVDYDEALVGDFWTSASSVGCNETYRWCYGLPNAYPKDQFKWNPSGNIMIGDGPCVSLLIGNYEPLPSSANSQADFGNDAFSFYHETYFESISQALQRDDNHYLNAGACNLKKRFICELKLDSLDPKTSCRNLLGISDDEFEKLKDEKTYTKELKCYLRCLMDLSSITLNNELLKYPLFKFSSKSDKNVLSELTYSFFEKCGNAMNHTNPCTAAYNTFLCFKENAPIFYNFFKKYYLTSKKALSSNVPRNCQSINQQSQQTFNTAEEANGTIVTDVYQNSWFKSQFKANHDFLEARKICRSLNLSKDFGYDLPSFINMRELREFSTMASGELNNNFIAPTYTDNNTEYWCNLANNNGRILRINSKSSNNWPLDVAFVNYNEFETLMQPSFLYMPKGSLKFAAATFNQSLGVNFFYCRPQFNN</sequence>
<feature type="domain" description="C-type lectin" evidence="3">
    <location>
        <begin position="134"/>
        <end position="252"/>
    </location>
</feature>
<dbReference type="InterPro" id="IPR036728">
    <property type="entry name" value="PBP_GOBP_sf"/>
</dbReference>
<dbReference type="SUPFAM" id="SSF47565">
    <property type="entry name" value="Insect pheromone/odorant-binding proteins"/>
    <property type="match status" value="1"/>
</dbReference>
<feature type="domain" description="C-type lectin" evidence="3">
    <location>
        <begin position="291"/>
        <end position="400"/>
    </location>
</feature>
<dbReference type="EMBL" id="CADEPI010000361">
    <property type="protein sequence ID" value="CAB3384613.1"/>
    <property type="molecule type" value="Genomic_DNA"/>
</dbReference>
<proteinExistence type="predicted"/>